<gene>
    <name evidence="7" type="ORF">BW732_07435</name>
</gene>
<dbReference type="GO" id="GO:0004788">
    <property type="term" value="F:thiamine diphosphokinase activity"/>
    <property type="evidence" value="ECO:0007669"/>
    <property type="project" value="UniProtKB-UniRule"/>
</dbReference>
<reference evidence="7 8" key="1">
    <citation type="journal article" date="2010" name="Int. J. Syst. Evol. Microbiol.">
        <title>Vagococcus penaei sp. nov., isolated from spoilage microbiota of cooked shrimp (Penaeus vannamei).</title>
        <authorList>
            <person name="Jaffres E."/>
            <person name="Prevost H."/>
            <person name="Rossero A."/>
            <person name="Joffraud J.J."/>
            <person name="Dousset X."/>
        </authorList>
    </citation>
    <scope>NUCLEOTIDE SEQUENCE [LARGE SCALE GENOMIC DNA]</scope>
    <source>
        <strain evidence="7 8">CD276</strain>
    </source>
</reference>
<evidence type="ECO:0000256" key="3">
    <source>
        <dbReference type="ARBA" id="ARBA00022777"/>
    </source>
</evidence>
<evidence type="ECO:0000256" key="1">
    <source>
        <dbReference type="ARBA" id="ARBA00022679"/>
    </source>
</evidence>
<dbReference type="NCBIfam" id="TIGR01378">
    <property type="entry name" value="thi_PPkinase"/>
    <property type="match status" value="1"/>
</dbReference>
<dbReference type="PANTHER" id="PTHR41299">
    <property type="entry name" value="THIAMINE PYROPHOSPHOKINASE"/>
    <property type="match status" value="1"/>
</dbReference>
<sequence length="222" mass="25285">MKYVIIIAGGDPANWPDLTPYRSNETAFIGVDRGTLYGLKYGLPIKRAVGDFDSLTTEEFGFVQQQVRRIDCCAAEKDDTDTQLGMLAAIEDYPDASYVLIGATGGRLDHFLSNLWLPLQNRFQPFLERIMIRDNLNSIRYFKPGEYIINKEQDKPYLAYVCLTSVDELTIYDAKYRLENTSFPLPFSLSSNEFVGETSRFSFKTGFMCVIQSKDKCRIIGK</sequence>
<keyword evidence="2" id="KW-0547">Nucleotide-binding</keyword>
<dbReference type="PANTHER" id="PTHR41299:SF1">
    <property type="entry name" value="THIAMINE PYROPHOSPHOKINASE"/>
    <property type="match status" value="1"/>
</dbReference>
<evidence type="ECO:0000256" key="2">
    <source>
        <dbReference type="ARBA" id="ARBA00022741"/>
    </source>
</evidence>
<dbReference type="InterPro" id="IPR036759">
    <property type="entry name" value="TPK_catalytic_sf"/>
</dbReference>
<protein>
    <recommendedName>
        <fullName evidence="5">Thiamine diphosphokinase</fullName>
        <ecNumber evidence="5">2.7.6.2</ecNumber>
    </recommendedName>
</protein>
<dbReference type="GO" id="GO:0006772">
    <property type="term" value="P:thiamine metabolic process"/>
    <property type="evidence" value="ECO:0007669"/>
    <property type="project" value="UniProtKB-UniRule"/>
</dbReference>
<dbReference type="SUPFAM" id="SSF63999">
    <property type="entry name" value="Thiamin pyrophosphokinase, catalytic domain"/>
    <property type="match status" value="1"/>
</dbReference>
<dbReference type="Proteomes" id="UP000188246">
    <property type="component" value="Chromosome"/>
</dbReference>
<dbReference type="InterPro" id="IPR006282">
    <property type="entry name" value="Thi_PPkinase"/>
</dbReference>
<feature type="domain" description="Thiamin pyrophosphokinase thiamin-binding" evidence="6">
    <location>
        <begin position="145"/>
        <end position="208"/>
    </location>
</feature>
<name>A0A1Q2D9H7_9ENTE</name>
<dbReference type="GO" id="GO:0016301">
    <property type="term" value="F:kinase activity"/>
    <property type="evidence" value="ECO:0007669"/>
    <property type="project" value="UniProtKB-KW"/>
</dbReference>
<dbReference type="GO" id="GO:0030975">
    <property type="term" value="F:thiamine binding"/>
    <property type="evidence" value="ECO:0007669"/>
    <property type="project" value="InterPro"/>
</dbReference>
<keyword evidence="8" id="KW-1185">Reference proteome</keyword>
<organism evidence="7 8">
    <name type="scientific">Vagococcus penaei</name>
    <dbReference type="NCBI Taxonomy" id="633807"/>
    <lineage>
        <taxon>Bacteria</taxon>
        <taxon>Bacillati</taxon>
        <taxon>Bacillota</taxon>
        <taxon>Bacilli</taxon>
        <taxon>Lactobacillales</taxon>
        <taxon>Enterococcaceae</taxon>
        <taxon>Vagococcus</taxon>
    </lineage>
</organism>
<dbReference type="STRING" id="633807.BW732_07435"/>
<evidence type="ECO:0000259" key="6">
    <source>
        <dbReference type="SMART" id="SM00983"/>
    </source>
</evidence>
<dbReference type="GO" id="GO:0009229">
    <property type="term" value="P:thiamine diphosphate biosynthetic process"/>
    <property type="evidence" value="ECO:0007669"/>
    <property type="project" value="InterPro"/>
</dbReference>
<dbReference type="GO" id="GO:0005524">
    <property type="term" value="F:ATP binding"/>
    <property type="evidence" value="ECO:0007669"/>
    <property type="project" value="UniProtKB-KW"/>
</dbReference>
<keyword evidence="1" id="KW-0808">Transferase</keyword>
<dbReference type="AlphaFoldDB" id="A0A1Q2D9H7"/>
<dbReference type="InterPro" id="IPR007373">
    <property type="entry name" value="Thiamin_PyroPKinase_B1-bd"/>
</dbReference>
<dbReference type="SMART" id="SM00983">
    <property type="entry name" value="TPK_B1_binding"/>
    <property type="match status" value="1"/>
</dbReference>
<dbReference type="Pfam" id="PF04263">
    <property type="entry name" value="TPK_catalytic"/>
    <property type="match status" value="1"/>
</dbReference>
<dbReference type="Pfam" id="PF04265">
    <property type="entry name" value="TPK_B1_binding"/>
    <property type="match status" value="1"/>
</dbReference>
<dbReference type="KEGG" id="vpi:BW732_07435"/>
<evidence type="ECO:0000256" key="4">
    <source>
        <dbReference type="ARBA" id="ARBA00022840"/>
    </source>
</evidence>
<accession>A0A1Q2D9H7</accession>
<proteinExistence type="predicted"/>
<dbReference type="EMBL" id="CP019609">
    <property type="protein sequence ID" value="AQP54803.1"/>
    <property type="molecule type" value="Genomic_DNA"/>
</dbReference>
<dbReference type="InterPro" id="IPR053149">
    <property type="entry name" value="TPK"/>
</dbReference>
<dbReference type="CDD" id="cd07995">
    <property type="entry name" value="TPK"/>
    <property type="match status" value="1"/>
</dbReference>
<evidence type="ECO:0000313" key="7">
    <source>
        <dbReference type="EMBL" id="AQP54803.1"/>
    </source>
</evidence>
<dbReference type="OrthoDB" id="9804377at2"/>
<keyword evidence="4" id="KW-0067">ATP-binding</keyword>
<evidence type="ECO:0000313" key="8">
    <source>
        <dbReference type="Proteomes" id="UP000188246"/>
    </source>
</evidence>
<dbReference type="Gene3D" id="3.40.50.10240">
    <property type="entry name" value="Thiamin pyrophosphokinase, catalytic domain"/>
    <property type="match status" value="1"/>
</dbReference>
<dbReference type="EC" id="2.7.6.2" evidence="5"/>
<evidence type="ECO:0000256" key="5">
    <source>
        <dbReference type="NCBIfam" id="TIGR01378"/>
    </source>
</evidence>
<keyword evidence="3 7" id="KW-0418">Kinase</keyword>
<dbReference type="InterPro" id="IPR007371">
    <property type="entry name" value="TPK_catalytic"/>
</dbReference>